<dbReference type="RefSeq" id="XP_067546333.1">
    <property type="nucleotide sequence ID" value="XM_067693965.1"/>
</dbReference>
<protein>
    <submittedName>
        <fullName evidence="2">HYM1</fullName>
    </submittedName>
</protein>
<sequence length="351" mass="40922">MAFLFKRDPKSPPDLVRALNEQLIKLDSTNDPSSYRKHQDEAGRYLKQIKTIIYGDDESEPQQDQIQILLTEFLQSKNLYLLTCSLNKLDFDSRKDVVVVYATLLRRNSLNGVKQPSSTSSSPPPVIDYLVHSQPKALDYLMRGPEHSEIALITGQILRDCLKFEKINRYALCSPLFWNFFKYVENPTFEIACDAMMTLNDMMTLHKKLVSEFLANNYEEFMTRINGLIKSNSYVTKRQGVKLLNDLVSQKANLHFLHRYFADTKNLKYTMLLLSEKSKNLKLEGFHLLKFFVANPKRTPKVNETLIKNKSNFLEFFKTFDIASFHDSSLLEEKDYIIRQIEELPDRNTIY</sequence>
<reference evidence="2 3" key="1">
    <citation type="submission" date="2020-12" db="EMBL/GenBank/DDBJ databases">
        <title>Effect of drift, selection, and recombination on the evolution of hybrid genomes in Candida yeast pathogens.</title>
        <authorList>
            <person name="Mixao V."/>
            <person name="Ksiezopolska E."/>
            <person name="Saus E."/>
            <person name="Boekhout T."/>
            <person name="Gacser A."/>
            <person name="Gabaldon T."/>
        </authorList>
    </citation>
    <scope>NUCLEOTIDE SEQUENCE [LARGE SCALE GENOMIC DNA]</scope>
    <source>
        <strain evidence="2 3">BP57</strain>
    </source>
</reference>
<accession>A0A8H8D9K4</accession>
<dbReference type="InterPro" id="IPR013878">
    <property type="entry name" value="Mo25"/>
</dbReference>
<organism evidence="2 3">
    <name type="scientific">Candida metapsilosis</name>
    <dbReference type="NCBI Taxonomy" id="273372"/>
    <lineage>
        <taxon>Eukaryota</taxon>
        <taxon>Fungi</taxon>
        <taxon>Dikarya</taxon>
        <taxon>Ascomycota</taxon>
        <taxon>Saccharomycotina</taxon>
        <taxon>Pichiomycetes</taxon>
        <taxon>Debaryomycetaceae</taxon>
        <taxon>Candida/Lodderomyces clade</taxon>
        <taxon>Candida</taxon>
    </lineage>
</organism>
<evidence type="ECO:0000313" key="2">
    <source>
        <dbReference type="EMBL" id="KAG5417217.1"/>
    </source>
</evidence>
<keyword evidence="3" id="KW-1185">Reference proteome</keyword>
<dbReference type="Proteomes" id="UP000669133">
    <property type="component" value="Unassembled WGS sequence"/>
</dbReference>
<dbReference type="GeneID" id="93653479"/>
<evidence type="ECO:0000256" key="1">
    <source>
        <dbReference type="ARBA" id="ARBA00011012"/>
    </source>
</evidence>
<proteinExistence type="inferred from homology"/>
<dbReference type="Gene3D" id="1.25.10.10">
    <property type="entry name" value="Leucine-rich Repeat Variant"/>
    <property type="match status" value="1"/>
</dbReference>
<dbReference type="Pfam" id="PF08569">
    <property type="entry name" value="Mo25"/>
    <property type="match status" value="1"/>
</dbReference>
<dbReference type="SUPFAM" id="SSF48371">
    <property type="entry name" value="ARM repeat"/>
    <property type="match status" value="1"/>
</dbReference>
<dbReference type="InterPro" id="IPR011989">
    <property type="entry name" value="ARM-like"/>
</dbReference>
<name>A0A8H8D9K4_9ASCO</name>
<dbReference type="OrthoDB" id="609103at2759"/>
<dbReference type="GO" id="GO:0043539">
    <property type="term" value="F:protein serine/threonine kinase activator activity"/>
    <property type="evidence" value="ECO:0007669"/>
    <property type="project" value="TreeGrafter"/>
</dbReference>
<gene>
    <name evidence="2" type="ORF">I9W82_004850</name>
</gene>
<dbReference type="InterPro" id="IPR016024">
    <property type="entry name" value="ARM-type_fold"/>
</dbReference>
<dbReference type="GO" id="GO:0035556">
    <property type="term" value="P:intracellular signal transduction"/>
    <property type="evidence" value="ECO:0007669"/>
    <property type="project" value="TreeGrafter"/>
</dbReference>
<dbReference type="EMBL" id="JAEOAQ010000007">
    <property type="protein sequence ID" value="KAG5417217.1"/>
    <property type="molecule type" value="Genomic_DNA"/>
</dbReference>
<comment type="caution">
    <text evidence="2">The sequence shown here is derived from an EMBL/GenBank/DDBJ whole genome shotgun (WGS) entry which is preliminary data.</text>
</comment>
<dbReference type="PANTHER" id="PTHR10182">
    <property type="entry name" value="CALCIUM-BINDING PROTEIN 39-RELATED"/>
    <property type="match status" value="1"/>
</dbReference>
<evidence type="ECO:0000313" key="3">
    <source>
        <dbReference type="Proteomes" id="UP000669133"/>
    </source>
</evidence>
<comment type="similarity">
    <text evidence="1">Belongs to the Mo25 family.</text>
</comment>
<dbReference type="AlphaFoldDB" id="A0A8H8D9K4"/>
<dbReference type="PANTHER" id="PTHR10182:SF3">
    <property type="entry name" value="PROTEIN MO25"/>
    <property type="match status" value="1"/>
</dbReference>